<keyword evidence="6" id="KW-0325">Glycoprotein</keyword>
<dbReference type="PROSITE" id="PS50026">
    <property type="entry name" value="EGF_3"/>
    <property type="match status" value="2"/>
</dbReference>
<evidence type="ECO:0000256" key="9">
    <source>
        <dbReference type="SAM" id="Phobius"/>
    </source>
</evidence>
<feature type="domain" description="EGF-like" evidence="11">
    <location>
        <begin position="486"/>
        <end position="522"/>
    </location>
</feature>
<dbReference type="CDD" id="cd00054">
    <property type="entry name" value="EGF_CA"/>
    <property type="match status" value="1"/>
</dbReference>
<dbReference type="PANTHER" id="PTHR46534">
    <property type="entry name" value="IGGFC_BINDING DOMAIN-CONTAINING PROTEIN"/>
    <property type="match status" value="1"/>
</dbReference>
<dbReference type="PROSITE" id="PS00022">
    <property type="entry name" value="EGF_1"/>
    <property type="match status" value="2"/>
</dbReference>
<keyword evidence="9" id="KW-1133">Transmembrane helix</keyword>
<evidence type="ECO:0000256" key="2">
    <source>
        <dbReference type="ARBA" id="ARBA00022536"/>
    </source>
</evidence>
<evidence type="ECO:0000313" key="13">
    <source>
        <dbReference type="Proteomes" id="UP000076420"/>
    </source>
</evidence>
<dbReference type="EnsemblMetazoa" id="BGLB036022-RD">
    <property type="protein sequence ID" value="BGLB036022-PD"/>
    <property type="gene ID" value="BGLB036022"/>
</dbReference>
<keyword evidence="2 7" id="KW-0245">EGF-like domain</keyword>
<comment type="subcellular location">
    <subcellularLocation>
        <location evidence="1">Membrane</location>
    </subcellularLocation>
</comment>
<evidence type="ECO:0000256" key="6">
    <source>
        <dbReference type="ARBA" id="ARBA00023180"/>
    </source>
</evidence>
<dbReference type="SUPFAM" id="SSF57196">
    <property type="entry name" value="EGF/Laminin"/>
    <property type="match status" value="2"/>
</dbReference>
<feature type="disulfide bond" evidence="7">
    <location>
        <begin position="473"/>
        <end position="482"/>
    </location>
</feature>
<evidence type="ECO:0000256" key="5">
    <source>
        <dbReference type="ARBA" id="ARBA00023157"/>
    </source>
</evidence>
<organism evidence="12 13">
    <name type="scientific">Biomphalaria glabrata</name>
    <name type="common">Bloodfluke planorb</name>
    <name type="synonym">Freshwater snail</name>
    <dbReference type="NCBI Taxonomy" id="6526"/>
    <lineage>
        <taxon>Eukaryota</taxon>
        <taxon>Metazoa</taxon>
        <taxon>Spiralia</taxon>
        <taxon>Lophotrochozoa</taxon>
        <taxon>Mollusca</taxon>
        <taxon>Gastropoda</taxon>
        <taxon>Heterobranchia</taxon>
        <taxon>Euthyneura</taxon>
        <taxon>Panpulmonata</taxon>
        <taxon>Hygrophila</taxon>
        <taxon>Lymnaeoidea</taxon>
        <taxon>Planorbidae</taxon>
        <taxon>Biomphalaria</taxon>
    </lineage>
</organism>
<dbReference type="GO" id="GO:0016020">
    <property type="term" value="C:membrane"/>
    <property type="evidence" value="ECO:0007669"/>
    <property type="project" value="UniProtKB-SubCell"/>
</dbReference>
<dbReference type="SMART" id="SM00179">
    <property type="entry name" value="EGF_CA"/>
    <property type="match status" value="1"/>
</dbReference>
<dbReference type="Proteomes" id="UP000076420">
    <property type="component" value="Unassembled WGS sequence"/>
</dbReference>
<dbReference type="VEuPathDB" id="VectorBase:BGLAX_034293"/>
<evidence type="ECO:0000256" key="4">
    <source>
        <dbReference type="ARBA" id="ARBA00023136"/>
    </source>
</evidence>
<keyword evidence="3" id="KW-0677">Repeat</keyword>
<dbReference type="InterPro" id="IPR000742">
    <property type="entry name" value="EGF"/>
</dbReference>
<feature type="domain" description="EGF-like" evidence="11">
    <location>
        <begin position="447"/>
        <end position="483"/>
    </location>
</feature>
<keyword evidence="10" id="KW-0732">Signal</keyword>
<accession>A0A2C9LX48</accession>
<feature type="disulfide bond" evidence="7">
    <location>
        <begin position="512"/>
        <end position="521"/>
    </location>
</feature>
<feature type="signal peptide" evidence="10">
    <location>
        <begin position="1"/>
        <end position="24"/>
    </location>
</feature>
<dbReference type="SMART" id="SM00181">
    <property type="entry name" value="EGF"/>
    <property type="match status" value="2"/>
</dbReference>
<evidence type="ECO:0000313" key="12">
    <source>
        <dbReference type="EnsemblMetazoa" id="BGLB036022-PD"/>
    </source>
</evidence>
<evidence type="ECO:0000256" key="8">
    <source>
        <dbReference type="SAM" id="MobiDB-lite"/>
    </source>
</evidence>
<dbReference type="OrthoDB" id="6151423at2759"/>
<dbReference type="PANTHER" id="PTHR46534:SF1">
    <property type="entry name" value="IGGFC-BINDING PROTEIN N-TERMINAL DOMAIN-CONTAINING PROTEIN"/>
    <property type="match status" value="1"/>
</dbReference>
<evidence type="ECO:0000256" key="10">
    <source>
        <dbReference type="SAM" id="SignalP"/>
    </source>
</evidence>
<comment type="caution">
    <text evidence="7">Lacks conserved residue(s) required for the propagation of feature annotation.</text>
</comment>
<dbReference type="InterPro" id="IPR000152">
    <property type="entry name" value="EGF-type_Asp/Asn_hydroxyl_site"/>
</dbReference>
<proteinExistence type="predicted"/>
<dbReference type="InterPro" id="IPR001881">
    <property type="entry name" value="EGF-like_Ca-bd_dom"/>
</dbReference>
<dbReference type="Pfam" id="PF17517">
    <property type="entry name" value="IgGFc_binding"/>
    <property type="match status" value="1"/>
</dbReference>
<dbReference type="AlphaFoldDB" id="A0A2C9LX48"/>
<protein>
    <recommendedName>
        <fullName evidence="11">EGF-like domain-containing protein</fullName>
    </recommendedName>
</protein>
<dbReference type="VEuPathDB" id="VectorBase:BGLB036022"/>
<evidence type="ECO:0000256" key="3">
    <source>
        <dbReference type="ARBA" id="ARBA00022737"/>
    </source>
</evidence>
<reference evidence="12" key="1">
    <citation type="submission" date="2020-05" db="UniProtKB">
        <authorList>
            <consortium name="EnsemblMetazoa"/>
        </authorList>
    </citation>
    <scope>IDENTIFICATION</scope>
    <source>
        <strain evidence="12">BB02</strain>
    </source>
</reference>
<gene>
    <name evidence="12" type="primary">106062857</name>
</gene>
<dbReference type="FunFam" id="2.10.25.10:FF:000309">
    <property type="entry name" value="Uncharacterized protein, isoform A"/>
    <property type="match status" value="1"/>
</dbReference>
<evidence type="ECO:0000256" key="1">
    <source>
        <dbReference type="ARBA" id="ARBA00004370"/>
    </source>
</evidence>
<dbReference type="InterPro" id="IPR035234">
    <property type="entry name" value="IgGFc-bd_N"/>
</dbReference>
<name>A0A2C9LX48_BIOGL</name>
<feature type="chain" id="PRO_5012090138" description="EGF-like domain-containing protein" evidence="10">
    <location>
        <begin position="25"/>
        <end position="1173"/>
    </location>
</feature>
<evidence type="ECO:0000256" key="7">
    <source>
        <dbReference type="PROSITE-ProRule" id="PRU00076"/>
    </source>
</evidence>
<keyword evidence="4 9" id="KW-0472">Membrane</keyword>
<dbReference type="PROSITE" id="PS00010">
    <property type="entry name" value="ASX_HYDROXYL"/>
    <property type="match status" value="1"/>
</dbReference>
<feature type="region of interest" description="Disordered" evidence="8">
    <location>
        <begin position="535"/>
        <end position="876"/>
    </location>
</feature>
<feature type="transmembrane region" description="Helical" evidence="9">
    <location>
        <begin position="928"/>
        <end position="956"/>
    </location>
</feature>
<dbReference type="Gene3D" id="2.10.25.10">
    <property type="entry name" value="Laminin"/>
    <property type="match status" value="2"/>
</dbReference>
<dbReference type="Pfam" id="PF00008">
    <property type="entry name" value="EGF"/>
    <property type="match status" value="1"/>
</dbReference>
<evidence type="ECO:0000259" key="11">
    <source>
        <dbReference type="PROSITE" id="PS50026"/>
    </source>
</evidence>
<sequence>MFCWAFDLLLTTLILLGAHQLVASQSNSKGRAFMLAFLPNFNMTTNSSLLVTTDAATTVHIYIAATGNHTRYVISKDSSLHIKLPKEVTVFTNLKIAKNKAVFVYASQPVSVYGITSQFLSSSQAAFLAIPIEKWGQSYIVATYSTLKKRIAEIIILVAENTVFTIYLNSIGSNQCSTQHIDGRQSLSYIFEREDVFRISCVNDLTGSVIKGSHPFGVIAGDQCISNSKRIDSLKPCDQMMEMMIPSTMLGHSYIVSSLVNRRSKLRIVYNYLELKADIPFNVSFTILSGSNATTSFKNVFFEEVVLEPGTVASVKVESHKSVMVILYSFGPVDSAAMTVVPPVERFDAEYNVFFNRHNFSDRATNGSYYVDVYMPIERMAYNLEGFEVSTINATNFGVLHAKNVNKSIALLSKKTFYSNSNIIVTVSDSLSSMAFLAGMKIDFFTGTDNCSSSPCQNNGYCYAFGNTLRCFCGDQLLGDFCETDIRNSCLSQPCLNGGTCKDEVFDFTCKCPKNFMGKICDSVITTVATTTASSTEPTTSSIIQSSSSIEPTTSSTIQSTSSTIPTTSSTEPSTSSTIPTTSSTILSTSSIIPSTSSNIPTTSSTIQTTSSTEPSTSSTEPSTSSTIPSTNSTIPTTSFTIPTTSSNIQTTSSTIQTTSSTIQTTSSTIQTTSSTEPSTSSTIPSTNSTIPTTSSTIPTTSSTIQTTSSTIPTTSSTIPSTSSTIPTTSSIEPSTSSTIQSTSSTILTTSTTEPTNSSTIQTTSSTEPTNSSTIQTTSSTIQTTSSTEPTNSSTIQTTSSTESTTSSTEPPHSSTEPPTRSTIQSNSSTIQTSSTKPIVNSTFAATSQPTPSTSKSASTSKLTSTMKPHKSHERPVCNCTCDSKTVEEITKSKEEIEKELKVDPKTVHKTITKYTSTYDKRPSAAGIGILGIVFVSALFGSIVFLDLLSAVHYILSRCLWKGKKQLKQSKNTAATPFQTHDKLKASHLYKSSSVRKTSTFKDGIVLPRFILDRNGSVVLDKKSSDFRFKRLLWSLKQEMASWEFDTIMDNEVHVDKSSFDLTDTEKTDNIYDEVKLNNSEEIRNSSLDTDIDYKSCENDVCDLSQNPLAGVDNSSINNMVEDNSKTHMSDDNDGMCNYSKNIYSDCDSIEMNNFLQSMSPKDHIIMEKNIQP</sequence>
<keyword evidence="5 7" id="KW-1015">Disulfide bond</keyword>
<feature type="compositionally biased region" description="Low complexity" evidence="8">
    <location>
        <begin position="535"/>
        <end position="866"/>
    </location>
</feature>
<keyword evidence="9" id="KW-0812">Transmembrane</keyword>
<dbReference type="GO" id="GO:0005509">
    <property type="term" value="F:calcium ion binding"/>
    <property type="evidence" value="ECO:0007669"/>
    <property type="project" value="InterPro"/>
</dbReference>